<accession>A0A899NGH1</accession>
<evidence type="ECO:0000313" key="2">
    <source>
        <dbReference type="EMBL" id="QSM62576.1"/>
    </source>
</evidence>
<sequence length="313" mass="34592">MNFLHHASSAPLCNSTQHVLDKLNMHHRVVQMSDSDGVMSLFSEHPISNNVIYHSLGECSDPEAAFLKLTTQFLELEQAGKTVLSLIHSDNLPAVAAALNAGLSPSGLIAFKDPRGADIDIVELHYSSAKSGHESFTPFPQEGLTDGVVTLRISARPDGHRMFQDHYDSVTRFWSIYPDIPFSQFDKDCRLAGLYWLLGEKMMLSIFENETQELIGRISLRPVVPPKVGDVGYGVFSGFRGKGYASQALKLLSEWLMTDGGFNRLELGVKPENVASKKVALKAGYVHEGVSKHRLINQDGTFSDQLSYVKTKL</sequence>
<dbReference type="InterPro" id="IPR016181">
    <property type="entry name" value="Acyl_CoA_acyltransferase"/>
</dbReference>
<organism evidence="2">
    <name type="scientific">Providencia stuartii</name>
    <dbReference type="NCBI Taxonomy" id="588"/>
    <lineage>
        <taxon>Bacteria</taxon>
        <taxon>Pseudomonadati</taxon>
        <taxon>Pseudomonadota</taxon>
        <taxon>Gammaproteobacteria</taxon>
        <taxon>Enterobacterales</taxon>
        <taxon>Morganellaceae</taxon>
        <taxon>Providencia</taxon>
    </lineage>
</organism>
<dbReference type="InterPro" id="IPR000182">
    <property type="entry name" value="GNAT_dom"/>
</dbReference>
<dbReference type="PROSITE" id="PS51186">
    <property type="entry name" value="GNAT"/>
    <property type="match status" value="1"/>
</dbReference>
<reference evidence="2" key="1">
    <citation type="submission" date="2020-07" db="EMBL/GenBank/DDBJ databases">
        <title>Persistence and transmission of plasmid-borne blaNDM genes carried by diverse species of Enterobacterium in a Chinese goose farm.</title>
        <authorList>
            <person name="Fang L.-X."/>
            <person name="Cen D.-J."/>
        </authorList>
    </citation>
    <scope>NUCLEOTIDE SEQUENCE</scope>
    <source>
        <strain evidence="2">M2</strain>
        <plasmid evidence="2">pM2-1</plasmid>
    </source>
</reference>
<dbReference type="Pfam" id="PF13302">
    <property type="entry name" value="Acetyltransf_3"/>
    <property type="match status" value="1"/>
</dbReference>
<dbReference type="InterPro" id="IPR051908">
    <property type="entry name" value="Ribosomal_N-acetyltransferase"/>
</dbReference>
<proteinExistence type="predicted"/>
<dbReference type="PANTHER" id="PTHR43441">
    <property type="entry name" value="RIBOSOMAL-PROTEIN-SERINE ACETYLTRANSFERASE"/>
    <property type="match status" value="1"/>
</dbReference>
<geneLocation type="plasmid" evidence="2">
    <name>pM2-1</name>
</geneLocation>
<feature type="domain" description="N-acetyltransferase" evidence="1">
    <location>
        <begin position="153"/>
        <end position="313"/>
    </location>
</feature>
<evidence type="ECO:0000259" key="1">
    <source>
        <dbReference type="PROSITE" id="PS51186"/>
    </source>
</evidence>
<name>A0A899NGH1_PROST</name>
<dbReference type="GO" id="GO:1990189">
    <property type="term" value="F:protein N-terminal-serine acetyltransferase activity"/>
    <property type="evidence" value="ECO:0007669"/>
    <property type="project" value="TreeGrafter"/>
</dbReference>
<protein>
    <recommendedName>
        <fullName evidence="1">N-acetyltransferase domain-containing protein</fullName>
    </recommendedName>
</protein>
<dbReference type="SUPFAM" id="SSF55729">
    <property type="entry name" value="Acyl-CoA N-acyltransferases (Nat)"/>
    <property type="match status" value="1"/>
</dbReference>
<keyword evidence="2" id="KW-0614">Plasmid</keyword>
<dbReference type="GO" id="GO:0005737">
    <property type="term" value="C:cytoplasm"/>
    <property type="evidence" value="ECO:0007669"/>
    <property type="project" value="TreeGrafter"/>
</dbReference>
<dbReference type="RefSeq" id="WP_209269528.1">
    <property type="nucleotide sequence ID" value="NZ_MT813046.1"/>
</dbReference>
<gene>
    <name evidence="2" type="ORF">EKPLLCFL_00341</name>
</gene>
<dbReference type="GO" id="GO:0008999">
    <property type="term" value="F:protein-N-terminal-alanine acetyltransferase activity"/>
    <property type="evidence" value="ECO:0007669"/>
    <property type="project" value="TreeGrafter"/>
</dbReference>
<dbReference type="Gene3D" id="3.40.630.30">
    <property type="match status" value="1"/>
</dbReference>
<dbReference type="EMBL" id="MT813046">
    <property type="protein sequence ID" value="QSM62576.1"/>
    <property type="molecule type" value="Genomic_DNA"/>
</dbReference>
<dbReference type="PANTHER" id="PTHR43441:SF2">
    <property type="entry name" value="FAMILY ACETYLTRANSFERASE, PUTATIVE (AFU_ORTHOLOGUE AFUA_7G00850)-RELATED"/>
    <property type="match status" value="1"/>
</dbReference>
<dbReference type="AlphaFoldDB" id="A0A899NGH1"/>